<sequence>MAFRSLVLAAALAASAAGAQQAAAVGSESRDTATLSVGASNFAVGRVARECLGLVGRSESPEQFITQWRQRNARFVSASSRYIERRLEEAAASGGPDKREALLRDIRQAVQGSGDSLARSLLQRGRKEEACMNAVTLVDTGVLDITPKLPTYPDIESLVRWAEQ</sequence>
<evidence type="ECO:0000313" key="3">
    <source>
        <dbReference type="Proteomes" id="UP000552954"/>
    </source>
</evidence>
<protein>
    <recommendedName>
        <fullName evidence="4">Secreted protein</fullName>
    </recommendedName>
</protein>
<feature type="signal peptide" evidence="1">
    <location>
        <begin position="1"/>
        <end position="19"/>
    </location>
</feature>
<dbReference type="EMBL" id="JABFCS010000001">
    <property type="protein sequence ID" value="NNU42398.1"/>
    <property type="molecule type" value="Genomic_DNA"/>
</dbReference>
<keyword evidence="1" id="KW-0732">Signal</keyword>
<evidence type="ECO:0000313" key="2">
    <source>
        <dbReference type="EMBL" id="NNU42398.1"/>
    </source>
</evidence>
<dbReference type="Proteomes" id="UP000552954">
    <property type="component" value="Unassembled WGS sequence"/>
</dbReference>
<comment type="caution">
    <text evidence="2">The sequence shown here is derived from an EMBL/GenBank/DDBJ whole genome shotgun (WGS) entry which is preliminary data.</text>
</comment>
<dbReference type="RefSeq" id="WP_171556765.1">
    <property type="nucleotide sequence ID" value="NZ_JABFCS010000001.1"/>
</dbReference>
<feature type="chain" id="PRO_5032666481" description="Secreted protein" evidence="1">
    <location>
        <begin position="20"/>
        <end position="164"/>
    </location>
</feature>
<reference evidence="2 3" key="1">
    <citation type="submission" date="2020-05" db="EMBL/GenBank/DDBJ databases">
        <authorList>
            <person name="Khan S.A."/>
            <person name="Jeon C.O."/>
            <person name="Chun B.H."/>
        </authorList>
    </citation>
    <scope>NUCLEOTIDE SEQUENCE [LARGE SCALE GENOMIC DNA]</scope>
    <source>
        <strain evidence="2 3">B156</strain>
    </source>
</reference>
<dbReference type="AlphaFoldDB" id="A0A849K1L2"/>
<reference evidence="2 3" key="2">
    <citation type="submission" date="2020-06" db="EMBL/GenBank/DDBJ databases">
        <title>Ramlibacter rhizophilus sp. nov., isolated from rhizosphere soil of national flower Mugunghwa from South Korea.</title>
        <authorList>
            <person name="Zheng-Fei Y."/>
            <person name="Huan T."/>
        </authorList>
    </citation>
    <scope>NUCLEOTIDE SEQUENCE [LARGE SCALE GENOMIC DNA]</scope>
    <source>
        <strain evidence="2 3">B156</strain>
    </source>
</reference>
<evidence type="ECO:0008006" key="4">
    <source>
        <dbReference type="Google" id="ProtNLM"/>
    </source>
</evidence>
<proteinExistence type="predicted"/>
<organism evidence="2 3">
    <name type="scientific">Ramlibacter montanisoli</name>
    <dbReference type="NCBI Taxonomy" id="2732512"/>
    <lineage>
        <taxon>Bacteria</taxon>
        <taxon>Pseudomonadati</taxon>
        <taxon>Pseudomonadota</taxon>
        <taxon>Betaproteobacteria</taxon>
        <taxon>Burkholderiales</taxon>
        <taxon>Comamonadaceae</taxon>
        <taxon>Ramlibacter</taxon>
    </lineage>
</organism>
<name>A0A849K1L2_9BURK</name>
<keyword evidence="3" id="KW-1185">Reference proteome</keyword>
<evidence type="ECO:0000256" key="1">
    <source>
        <dbReference type="SAM" id="SignalP"/>
    </source>
</evidence>
<accession>A0A849K1L2</accession>
<gene>
    <name evidence="2" type="ORF">HK415_03335</name>
</gene>